<dbReference type="Proteomes" id="UP000799441">
    <property type="component" value="Unassembled WGS sequence"/>
</dbReference>
<evidence type="ECO:0000313" key="3">
    <source>
        <dbReference type="Proteomes" id="UP000799441"/>
    </source>
</evidence>
<reference evidence="2" key="1">
    <citation type="journal article" date="2020" name="Stud. Mycol.">
        <title>101 Dothideomycetes genomes: a test case for predicting lifestyles and emergence of pathogens.</title>
        <authorList>
            <person name="Haridas S."/>
            <person name="Albert R."/>
            <person name="Binder M."/>
            <person name="Bloem J."/>
            <person name="Labutti K."/>
            <person name="Salamov A."/>
            <person name="Andreopoulos B."/>
            <person name="Baker S."/>
            <person name="Barry K."/>
            <person name="Bills G."/>
            <person name="Bluhm B."/>
            <person name="Cannon C."/>
            <person name="Castanera R."/>
            <person name="Culley D."/>
            <person name="Daum C."/>
            <person name="Ezra D."/>
            <person name="Gonzalez J."/>
            <person name="Henrissat B."/>
            <person name="Kuo A."/>
            <person name="Liang C."/>
            <person name="Lipzen A."/>
            <person name="Lutzoni F."/>
            <person name="Magnuson J."/>
            <person name="Mondo S."/>
            <person name="Nolan M."/>
            <person name="Ohm R."/>
            <person name="Pangilinan J."/>
            <person name="Park H.-J."/>
            <person name="Ramirez L."/>
            <person name="Alfaro M."/>
            <person name="Sun H."/>
            <person name="Tritt A."/>
            <person name="Yoshinaga Y."/>
            <person name="Zwiers L.-H."/>
            <person name="Turgeon B."/>
            <person name="Goodwin S."/>
            <person name="Spatafora J."/>
            <person name="Crous P."/>
            <person name="Grigoriev I."/>
        </authorList>
    </citation>
    <scope>NUCLEOTIDE SEQUENCE</scope>
    <source>
        <strain evidence="2">CBS 116435</strain>
    </source>
</reference>
<feature type="region of interest" description="Disordered" evidence="1">
    <location>
        <begin position="1"/>
        <end position="27"/>
    </location>
</feature>
<comment type="caution">
    <text evidence="2">The sequence shown here is derived from an EMBL/GenBank/DDBJ whole genome shotgun (WGS) entry which is preliminary data.</text>
</comment>
<feature type="compositionally biased region" description="Basic and acidic residues" evidence="1">
    <location>
        <begin position="7"/>
        <end position="19"/>
    </location>
</feature>
<accession>A0A9P4Q682</accession>
<proteinExistence type="predicted"/>
<name>A0A9P4Q682_9PEZI</name>
<dbReference type="EMBL" id="MU003798">
    <property type="protein sequence ID" value="KAF2720534.1"/>
    <property type="molecule type" value="Genomic_DNA"/>
</dbReference>
<feature type="region of interest" description="Disordered" evidence="1">
    <location>
        <begin position="101"/>
        <end position="131"/>
    </location>
</feature>
<evidence type="ECO:0000256" key="1">
    <source>
        <dbReference type="SAM" id="MobiDB-lite"/>
    </source>
</evidence>
<dbReference type="AlphaFoldDB" id="A0A9P4Q682"/>
<protein>
    <submittedName>
        <fullName evidence="2">Uncharacterized protein</fullName>
    </submittedName>
</protein>
<keyword evidence="3" id="KW-1185">Reference proteome</keyword>
<gene>
    <name evidence="2" type="ORF">K431DRAFT_285652</name>
</gene>
<organism evidence="2 3">
    <name type="scientific">Polychaeton citri CBS 116435</name>
    <dbReference type="NCBI Taxonomy" id="1314669"/>
    <lineage>
        <taxon>Eukaryota</taxon>
        <taxon>Fungi</taxon>
        <taxon>Dikarya</taxon>
        <taxon>Ascomycota</taxon>
        <taxon>Pezizomycotina</taxon>
        <taxon>Dothideomycetes</taxon>
        <taxon>Dothideomycetidae</taxon>
        <taxon>Capnodiales</taxon>
        <taxon>Capnodiaceae</taxon>
        <taxon>Polychaeton</taxon>
    </lineage>
</organism>
<sequence length="131" mass="12921">MVAIAQADREAFEREEHIGDANGDTDPRTAVLRYVRLQEPADQAAAMALALRSGLPPNIPMAGNAPGGITPDGSLVMGGMPPSGALMGGVTPGAAAMGVVPAGGGMIAGVPPRGGAPSSPQSELSSRAVPL</sequence>
<evidence type="ECO:0000313" key="2">
    <source>
        <dbReference type="EMBL" id="KAF2720534.1"/>
    </source>
</evidence>